<dbReference type="EMBL" id="LMTR01000027">
    <property type="protein sequence ID" value="KWT71067.1"/>
    <property type="molecule type" value="Genomic_DNA"/>
</dbReference>
<evidence type="ECO:0000313" key="2">
    <source>
        <dbReference type="EMBL" id="KWT71067.1"/>
    </source>
</evidence>
<dbReference type="Proteomes" id="UP000059074">
    <property type="component" value="Unassembled WGS sequence"/>
</dbReference>
<name>A0A120CXK0_HYPSL</name>
<dbReference type="STRING" id="121290.APY04_0729"/>
<evidence type="ECO:0000259" key="1">
    <source>
        <dbReference type="PROSITE" id="PS51186"/>
    </source>
</evidence>
<accession>A0A120CXK0</accession>
<dbReference type="InterPro" id="IPR016181">
    <property type="entry name" value="Acyl_CoA_acyltransferase"/>
</dbReference>
<gene>
    <name evidence="2" type="ORF">APY04_0729</name>
</gene>
<reference evidence="2 3" key="1">
    <citation type="submission" date="2015-10" db="EMBL/GenBank/DDBJ databases">
        <title>Transcriptomic analysis of a linuron degrading triple-species bacterial consortium.</title>
        <authorList>
            <person name="Albers P."/>
        </authorList>
    </citation>
    <scope>NUCLEOTIDE SEQUENCE [LARGE SCALE GENOMIC DNA]</scope>
    <source>
        <strain evidence="2 3">WDL6</strain>
    </source>
</reference>
<dbReference type="InterPro" id="IPR000182">
    <property type="entry name" value="GNAT_dom"/>
</dbReference>
<dbReference type="AlphaFoldDB" id="A0A120CXK0"/>
<evidence type="ECO:0000313" key="3">
    <source>
        <dbReference type="Proteomes" id="UP000059074"/>
    </source>
</evidence>
<dbReference type="SUPFAM" id="SSF55729">
    <property type="entry name" value="Acyl-CoA N-acyltransferases (Nat)"/>
    <property type="match status" value="1"/>
</dbReference>
<comment type="caution">
    <text evidence="2">The sequence shown here is derived from an EMBL/GenBank/DDBJ whole genome shotgun (WGS) entry which is preliminary data.</text>
</comment>
<sequence length="200" mass="22559">METGRVNPGTIRKLWPSEARKFRDHLLRLDAASRHMRFAHAVSDSFIEKYAHDIGDVGNVVYGLFDGDEVRAAAELKTIGSVWGLDAEAAFSVEQPLQEHGIGTELMGRVIRAARNRGVRNLRLVCLADNAKMRSIAKHYDADLRFEYGEIVGEIVPRSPNYFSLLAEAVDDRFGFMMAVLDLQSRIVKTNTDLRRRDVI</sequence>
<feature type="domain" description="N-acetyltransferase" evidence="1">
    <location>
        <begin position="9"/>
        <end position="171"/>
    </location>
</feature>
<dbReference type="CDD" id="cd04301">
    <property type="entry name" value="NAT_SF"/>
    <property type="match status" value="1"/>
</dbReference>
<dbReference type="RefSeq" id="WP_068459722.1">
    <property type="nucleotide sequence ID" value="NZ_PZPO01000001.1"/>
</dbReference>
<dbReference type="Pfam" id="PF00583">
    <property type="entry name" value="Acetyltransf_1"/>
    <property type="match status" value="1"/>
</dbReference>
<proteinExistence type="predicted"/>
<dbReference type="PROSITE" id="PS51186">
    <property type="entry name" value="GNAT"/>
    <property type="match status" value="1"/>
</dbReference>
<dbReference type="Gene3D" id="3.40.630.30">
    <property type="match status" value="1"/>
</dbReference>
<dbReference type="PATRIC" id="fig|121290.4.peg.1203"/>
<protein>
    <submittedName>
        <fullName evidence="2">Histone acetyltransferase HPA2</fullName>
    </submittedName>
</protein>
<keyword evidence="3" id="KW-1185">Reference proteome</keyword>
<organism evidence="2 3">
    <name type="scientific">Hyphomicrobium sulfonivorans</name>
    <dbReference type="NCBI Taxonomy" id="121290"/>
    <lineage>
        <taxon>Bacteria</taxon>
        <taxon>Pseudomonadati</taxon>
        <taxon>Pseudomonadota</taxon>
        <taxon>Alphaproteobacteria</taxon>
        <taxon>Hyphomicrobiales</taxon>
        <taxon>Hyphomicrobiaceae</taxon>
        <taxon>Hyphomicrobium</taxon>
    </lineage>
</organism>
<keyword evidence="2" id="KW-0808">Transferase</keyword>
<dbReference type="OrthoDB" id="7843527at2"/>
<dbReference type="GO" id="GO:0016747">
    <property type="term" value="F:acyltransferase activity, transferring groups other than amino-acyl groups"/>
    <property type="evidence" value="ECO:0007669"/>
    <property type="project" value="InterPro"/>
</dbReference>